<dbReference type="RefSeq" id="WP_067230825.1">
    <property type="nucleotide sequence ID" value="NZ_KQ948550.1"/>
</dbReference>
<dbReference type="Pfam" id="PF08241">
    <property type="entry name" value="Methyltransf_11"/>
    <property type="match status" value="1"/>
</dbReference>
<dbReference type="CDD" id="cd02440">
    <property type="entry name" value="AdoMet_MTases"/>
    <property type="match status" value="1"/>
</dbReference>
<organism evidence="2 3">
    <name type="scientific">Streptomyces longwoodensis</name>
    <dbReference type="NCBI Taxonomy" id="68231"/>
    <lineage>
        <taxon>Bacteria</taxon>
        <taxon>Bacillati</taxon>
        <taxon>Actinomycetota</taxon>
        <taxon>Actinomycetes</taxon>
        <taxon>Kitasatosporales</taxon>
        <taxon>Streptomycetaceae</taxon>
        <taxon>Streptomyces</taxon>
    </lineage>
</organism>
<accession>A0A101R154</accession>
<evidence type="ECO:0000313" key="2">
    <source>
        <dbReference type="EMBL" id="KUN39795.1"/>
    </source>
</evidence>
<dbReference type="Proteomes" id="UP000053271">
    <property type="component" value="Unassembled WGS sequence"/>
</dbReference>
<comment type="caution">
    <text evidence="2">The sequence shown here is derived from an EMBL/GenBank/DDBJ whole genome shotgun (WGS) entry which is preliminary data.</text>
</comment>
<proteinExistence type="predicted"/>
<dbReference type="GO" id="GO:0008757">
    <property type="term" value="F:S-adenosylmethionine-dependent methyltransferase activity"/>
    <property type="evidence" value="ECO:0007669"/>
    <property type="project" value="InterPro"/>
</dbReference>
<dbReference type="SUPFAM" id="SSF53335">
    <property type="entry name" value="S-adenosyl-L-methionine-dependent methyltransferases"/>
    <property type="match status" value="1"/>
</dbReference>
<evidence type="ECO:0000259" key="1">
    <source>
        <dbReference type="Pfam" id="PF08241"/>
    </source>
</evidence>
<dbReference type="PANTHER" id="PTHR43591:SF24">
    <property type="entry name" value="2-METHOXY-6-POLYPRENYL-1,4-BENZOQUINOL METHYLASE, MITOCHONDRIAL"/>
    <property type="match status" value="1"/>
</dbReference>
<dbReference type="InterPro" id="IPR013216">
    <property type="entry name" value="Methyltransf_11"/>
</dbReference>
<dbReference type="InterPro" id="IPR029063">
    <property type="entry name" value="SAM-dependent_MTases_sf"/>
</dbReference>
<dbReference type="Gene3D" id="3.40.50.150">
    <property type="entry name" value="Vaccinia Virus protein VP39"/>
    <property type="match status" value="1"/>
</dbReference>
<dbReference type="EMBL" id="LMWS01000010">
    <property type="protein sequence ID" value="KUN39795.1"/>
    <property type="molecule type" value="Genomic_DNA"/>
</dbReference>
<dbReference type="STRING" id="68231.AQJ30_09035"/>
<reference evidence="2 3" key="1">
    <citation type="submission" date="2015-10" db="EMBL/GenBank/DDBJ databases">
        <title>Draft genome sequence of Streptomyces longwoodensis DSM 41677, type strain for the species Streptomyces longwoodensis.</title>
        <authorList>
            <person name="Ruckert C."/>
            <person name="Winkler A."/>
            <person name="Kalinowski J."/>
            <person name="Kampfer P."/>
            <person name="Glaeser S."/>
        </authorList>
    </citation>
    <scope>NUCLEOTIDE SEQUENCE [LARGE SCALE GENOMIC DNA]</scope>
    <source>
        <strain evidence="2 3">DSM 41677</strain>
    </source>
</reference>
<dbReference type="AlphaFoldDB" id="A0A101R154"/>
<evidence type="ECO:0000313" key="3">
    <source>
        <dbReference type="Proteomes" id="UP000053271"/>
    </source>
</evidence>
<feature type="domain" description="Methyltransferase type 11" evidence="1">
    <location>
        <begin position="51"/>
        <end position="141"/>
    </location>
</feature>
<gene>
    <name evidence="2" type="ORF">AQJ30_09035</name>
</gene>
<keyword evidence="3" id="KW-1185">Reference proteome</keyword>
<sequence>MNGAEVGHGATGSYGFDGVAPRYDGTRGGEERGRKVAARLVPFLDPDAPVLDVGTGTGVVGRALVDYGHTVYGLDLSPAMLVRARQRLGPVVVAADAARLPFRAAAFRQAVSVWVLQMVADASAVLAEVARVLEPGGRYVIASGVLLPADDPIGVVYEQVWRNLDGDGRRDDRSARLRLLAPGAGFTVEHTGRFEPTYHRQSPAEAAAFLESGAPFFLWALDPAERERAIAPAVAVLRSMPDPDRPRTRRTQRELVVLRRDPQFGAMRRPGRTRTAEGADT</sequence>
<dbReference type="PANTHER" id="PTHR43591">
    <property type="entry name" value="METHYLTRANSFERASE"/>
    <property type="match status" value="1"/>
</dbReference>
<protein>
    <recommendedName>
        <fullName evidence="1">Methyltransferase type 11 domain-containing protein</fullName>
    </recommendedName>
</protein>
<dbReference type="GeneID" id="91424745"/>
<name>A0A101R154_9ACTN</name>